<reference evidence="2 3" key="1">
    <citation type="submission" date="2024-06" db="EMBL/GenBank/DDBJ databases">
        <title>Genomic Encyclopedia of Type Strains, Phase IV (KMG-IV): sequencing the most valuable type-strain genomes for metagenomic binning, comparative biology and taxonomic classification.</title>
        <authorList>
            <person name="Goeker M."/>
        </authorList>
    </citation>
    <scope>NUCLEOTIDE SEQUENCE [LARGE SCALE GENOMIC DNA]</scope>
    <source>
        <strain evidence="2 3">DSM 17809</strain>
    </source>
</reference>
<keyword evidence="1" id="KW-0732">Signal</keyword>
<keyword evidence="3" id="KW-1185">Reference proteome</keyword>
<comment type="caution">
    <text evidence="2">The sequence shown here is derived from an EMBL/GenBank/DDBJ whole genome shotgun (WGS) entry which is preliminary data.</text>
</comment>
<feature type="chain" id="PRO_5046239243" evidence="1">
    <location>
        <begin position="28"/>
        <end position="56"/>
    </location>
</feature>
<dbReference type="Proteomes" id="UP001549110">
    <property type="component" value="Unassembled WGS sequence"/>
</dbReference>
<dbReference type="EMBL" id="JBEPLU010000001">
    <property type="protein sequence ID" value="MET3527057.1"/>
    <property type="molecule type" value="Genomic_DNA"/>
</dbReference>
<organism evidence="2 3">
    <name type="scientific">Phenylobacterium koreense</name>
    <dbReference type="NCBI Taxonomy" id="266125"/>
    <lineage>
        <taxon>Bacteria</taxon>
        <taxon>Pseudomonadati</taxon>
        <taxon>Pseudomonadota</taxon>
        <taxon>Alphaproteobacteria</taxon>
        <taxon>Caulobacterales</taxon>
        <taxon>Caulobacteraceae</taxon>
        <taxon>Phenylobacterium</taxon>
    </lineage>
</organism>
<protein>
    <submittedName>
        <fullName evidence="2">Uncharacterized protein</fullName>
    </submittedName>
</protein>
<proteinExistence type="predicted"/>
<feature type="signal peptide" evidence="1">
    <location>
        <begin position="1"/>
        <end position="27"/>
    </location>
</feature>
<accession>A0ABV2EK29</accession>
<gene>
    <name evidence="2" type="ORF">ABID41_002152</name>
</gene>
<evidence type="ECO:0000313" key="2">
    <source>
        <dbReference type="EMBL" id="MET3527057.1"/>
    </source>
</evidence>
<name>A0ABV2EK29_9CAUL</name>
<dbReference type="RefSeq" id="WP_331929123.1">
    <property type="nucleotide sequence ID" value="NZ_JBEPLU010000001.1"/>
</dbReference>
<evidence type="ECO:0000256" key="1">
    <source>
        <dbReference type="SAM" id="SignalP"/>
    </source>
</evidence>
<evidence type="ECO:0000313" key="3">
    <source>
        <dbReference type="Proteomes" id="UP001549110"/>
    </source>
</evidence>
<sequence length="56" mass="5536">MKYLPLGFSIASFLAAGLIALTTSAHALSEVSQQVSCLATSSQSCESGPAAASSSS</sequence>